<dbReference type="AlphaFoldDB" id="A0A512JNU1"/>
<accession>A0A512JNU1</accession>
<dbReference type="Proteomes" id="UP000321750">
    <property type="component" value="Unassembled WGS sequence"/>
</dbReference>
<evidence type="ECO:0000313" key="2">
    <source>
        <dbReference type="Proteomes" id="UP000321750"/>
    </source>
</evidence>
<proteinExistence type="predicted"/>
<reference evidence="1 2" key="1">
    <citation type="submission" date="2019-07" db="EMBL/GenBank/DDBJ databases">
        <title>Whole genome shotgun sequence of Methylobacterium gnaphalii NBRC 107716.</title>
        <authorList>
            <person name="Hosoyama A."/>
            <person name="Uohara A."/>
            <person name="Ohji S."/>
            <person name="Ichikawa N."/>
        </authorList>
    </citation>
    <scope>NUCLEOTIDE SEQUENCE [LARGE SCALE GENOMIC DNA]</scope>
    <source>
        <strain evidence="1 2">NBRC 107716</strain>
    </source>
</reference>
<keyword evidence="2" id="KW-1185">Reference proteome</keyword>
<protein>
    <submittedName>
        <fullName evidence="1">Uncharacterized protein</fullName>
    </submittedName>
</protein>
<organism evidence="1 2">
    <name type="scientific">Methylobacterium gnaphalii</name>
    <dbReference type="NCBI Taxonomy" id="1010610"/>
    <lineage>
        <taxon>Bacteria</taxon>
        <taxon>Pseudomonadati</taxon>
        <taxon>Pseudomonadota</taxon>
        <taxon>Alphaproteobacteria</taxon>
        <taxon>Hyphomicrobiales</taxon>
        <taxon>Methylobacteriaceae</taxon>
        <taxon>Methylobacterium</taxon>
    </lineage>
</organism>
<sequence>MPQSKTGPSAALIAQLAERLRPAGVLTAEDDIAPYAIDWRRLLPTHRAAQAGLGYGCLRIGSTEEVVGAGLGDLFEPVAGKDTHDRVLPALAGLGRAAGIVITCVMIRVIVSAKIVHPHLVPRRAAGATTRMPASPIVAVFGIRLPRR</sequence>
<comment type="caution">
    <text evidence="1">The sequence shown here is derived from an EMBL/GenBank/DDBJ whole genome shotgun (WGS) entry which is preliminary data.</text>
</comment>
<evidence type="ECO:0000313" key="1">
    <source>
        <dbReference type="EMBL" id="GEP11624.1"/>
    </source>
</evidence>
<name>A0A512JNU1_9HYPH</name>
<gene>
    <name evidence="1" type="ORF">MGN01_34690</name>
</gene>
<dbReference type="EMBL" id="BJZV01000021">
    <property type="protein sequence ID" value="GEP11624.1"/>
    <property type="molecule type" value="Genomic_DNA"/>
</dbReference>